<dbReference type="Proteomes" id="UP000092482">
    <property type="component" value="Chromosome"/>
</dbReference>
<organism evidence="2 3">
    <name type="scientific">Serinicoccus hydrothermalis</name>
    <dbReference type="NCBI Taxonomy" id="1758689"/>
    <lineage>
        <taxon>Bacteria</taxon>
        <taxon>Bacillati</taxon>
        <taxon>Actinomycetota</taxon>
        <taxon>Actinomycetes</taxon>
        <taxon>Micrococcales</taxon>
        <taxon>Ornithinimicrobiaceae</taxon>
        <taxon>Serinicoccus</taxon>
    </lineage>
</organism>
<gene>
    <name evidence="2" type="ORF">SGUI_2426</name>
</gene>
<dbReference type="AlphaFoldDB" id="A0A1B1NEF0"/>
<evidence type="ECO:0000313" key="3">
    <source>
        <dbReference type="Proteomes" id="UP000092482"/>
    </source>
</evidence>
<dbReference type="EMBL" id="CP014989">
    <property type="protein sequence ID" value="ANS79822.1"/>
    <property type="molecule type" value="Genomic_DNA"/>
</dbReference>
<keyword evidence="3" id="KW-1185">Reference proteome</keyword>
<sequence length="306" mass="33281">MSDEGRRRHYGVFYGIDPLPDEGLPLLAVHGNCQAEALRVAVGTSGRVSGVRLPPVHELVESDLPHLWRLLERLDVLVAQPVGADYHGMPLGTAQVATRLPEGARVVRVANYFSEALYPEQVLVRHEDEEVVDPPVVPYHDVRRLGLAAGWSGPATLPAEAVRQVAADSGAELRRREQAEDTLPVSDLVAEAGARAGWTVDHPGNEVLLGLAQRVVDDIGGDTPRARVSDPGRVLLSSVRTPLRAEVLQALGLPGEPREHWLVDGEEVTDEEVAQAHLEFYARHPRVVEVGLDKKGARLAALGWRP</sequence>
<dbReference type="Pfam" id="PF18588">
    <property type="entry name" value="WcbI"/>
    <property type="match status" value="1"/>
</dbReference>
<name>A0A1B1NEF0_9MICO</name>
<reference evidence="2 3" key="1">
    <citation type="submission" date="2016-03" db="EMBL/GenBank/DDBJ databases">
        <title>Shallow-sea hydrothermal system.</title>
        <authorList>
            <person name="Tang K."/>
        </authorList>
    </citation>
    <scope>NUCLEOTIDE SEQUENCE [LARGE SCALE GENOMIC DNA]</scope>
    <source>
        <strain evidence="2 3">JLT9</strain>
    </source>
</reference>
<dbReference type="OrthoDB" id="3283619at2"/>
<feature type="domain" description="Polysaccharide biosynthesis enzyme WcbI" evidence="1">
    <location>
        <begin position="27"/>
        <end position="220"/>
    </location>
</feature>
<protein>
    <recommendedName>
        <fullName evidence="1">Polysaccharide biosynthesis enzyme WcbI domain-containing protein</fullName>
    </recommendedName>
</protein>
<proteinExistence type="predicted"/>
<dbReference type="InterPro" id="IPR041307">
    <property type="entry name" value="WcbI"/>
</dbReference>
<dbReference type="RefSeq" id="WP_066640771.1">
    <property type="nucleotide sequence ID" value="NZ_CP014989.1"/>
</dbReference>
<evidence type="ECO:0000313" key="2">
    <source>
        <dbReference type="EMBL" id="ANS79822.1"/>
    </source>
</evidence>
<accession>A0A1B1NEF0</accession>
<evidence type="ECO:0000259" key="1">
    <source>
        <dbReference type="Pfam" id="PF18588"/>
    </source>
</evidence>
<dbReference type="Gene3D" id="3.40.50.12080">
    <property type="match status" value="1"/>
</dbReference>
<dbReference type="PATRIC" id="fig|1758689.4.peg.2537"/>
<dbReference type="STRING" id="1758689.SGUI_2426"/>
<dbReference type="KEGG" id="serj:SGUI_2426"/>